<proteinExistence type="predicted"/>
<dbReference type="AlphaFoldDB" id="A0A818C911"/>
<evidence type="ECO:0000313" key="3">
    <source>
        <dbReference type="EMBL" id="CAF3430256.1"/>
    </source>
</evidence>
<dbReference type="EMBL" id="CAJNYT010001580">
    <property type="protein sequence ID" value="CAF3420266.1"/>
    <property type="molecule type" value="Genomic_DNA"/>
</dbReference>
<dbReference type="SUPFAM" id="SSF56574">
    <property type="entry name" value="Serpins"/>
    <property type="match status" value="1"/>
</dbReference>
<accession>A0A818C911</accession>
<dbReference type="EMBL" id="CAJNYD010002575">
    <property type="protein sequence ID" value="CAF3430256.1"/>
    <property type="molecule type" value="Genomic_DNA"/>
</dbReference>
<dbReference type="PROSITE" id="PS00284">
    <property type="entry name" value="SERPIN"/>
    <property type="match status" value="1"/>
</dbReference>
<protein>
    <recommendedName>
        <fullName evidence="1">Serpin domain-containing protein</fullName>
    </recommendedName>
</protein>
<evidence type="ECO:0000259" key="1">
    <source>
        <dbReference type="Pfam" id="PF00079"/>
    </source>
</evidence>
<dbReference type="Pfam" id="PF00079">
    <property type="entry name" value="Serpin"/>
    <property type="match status" value="1"/>
</dbReference>
<gene>
    <name evidence="2" type="ORF">GRG538_LOCUS11736</name>
    <name evidence="3" type="ORF">LUA448_LOCUS20272</name>
</gene>
<evidence type="ECO:0000313" key="2">
    <source>
        <dbReference type="EMBL" id="CAF3420266.1"/>
    </source>
</evidence>
<name>A0A818C911_9BILA</name>
<dbReference type="InterPro" id="IPR036186">
    <property type="entry name" value="Serpin_sf"/>
</dbReference>
<evidence type="ECO:0000313" key="4">
    <source>
        <dbReference type="Proteomes" id="UP000663872"/>
    </source>
</evidence>
<feature type="domain" description="Serpin" evidence="1">
    <location>
        <begin position="145"/>
        <end position="338"/>
    </location>
</feature>
<dbReference type="InterPro" id="IPR023796">
    <property type="entry name" value="Serpin_dom"/>
</dbReference>
<organism evidence="2 4">
    <name type="scientific">Rotaria socialis</name>
    <dbReference type="NCBI Taxonomy" id="392032"/>
    <lineage>
        <taxon>Eukaryota</taxon>
        <taxon>Metazoa</taxon>
        <taxon>Spiralia</taxon>
        <taxon>Gnathifera</taxon>
        <taxon>Rotifera</taxon>
        <taxon>Eurotatoria</taxon>
        <taxon>Bdelloidea</taxon>
        <taxon>Philodinida</taxon>
        <taxon>Philodinidae</taxon>
        <taxon>Rotaria</taxon>
    </lineage>
</organism>
<dbReference type="Proteomes" id="UP000663872">
    <property type="component" value="Unassembled WGS sequence"/>
</dbReference>
<dbReference type="InterPro" id="IPR023795">
    <property type="entry name" value="Serpin_CS"/>
</dbReference>
<sequence>MIENSENLLEFPLQLSKTCLLSIRDDNAFISPIAIEIALSLNHKNLKNNFNEKFPFNFYNYFIVNQDSITKIHEIHNNETIKSFNTELIICNLNDLEQRKLFLHQIIKNLIDQSLITTAPSQKILEQILVEPITLLSCSSFIFQPFQPEHWEQLWSLKFHSNIHLSIETEFYFTKGFFHVAFHDSFHKIEIPGQIFNGIQTKLIILLPHCSSDLVHIYANIKEYLHAPVLSAYIGVCIPNISMDIHINLIESLKLLNDLYSKDNSHELNQEIHLASAHCLGHFILDMKTDKLKRSTTSSNCFHSIDISPTAPWVLFVNRPFLFLIAHGDDYLLIGHMLGPKISQDKKS</sequence>
<reference evidence="2" key="1">
    <citation type="submission" date="2021-02" db="EMBL/GenBank/DDBJ databases">
        <authorList>
            <person name="Nowell W R."/>
        </authorList>
    </citation>
    <scope>NUCLEOTIDE SEQUENCE</scope>
</reference>
<dbReference type="Proteomes" id="UP000663833">
    <property type="component" value="Unassembled WGS sequence"/>
</dbReference>
<comment type="caution">
    <text evidence="2">The sequence shown here is derived from an EMBL/GenBank/DDBJ whole genome shotgun (WGS) entry which is preliminary data.</text>
</comment>